<dbReference type="PANTHER" id="PTHR30582:SF24">
    <property type="entry name" value="L,D-TRANSPEPTIDASE ERFK_SRFK-RELATED"/>
    <property type="match status" value="1"/>
</dbReference>
<evidence type="ECO:0000313" key="13">
    <source>
        <dbReference type="Proteomes" id="UP001165653"/>
    </source>
</evidence>
<dbReference type="SUPFAM" id="SSF141523">
    <property type="entry name" value="L,D-transpeptidase catalytic domain-like"/>
    <property type="match status" value="1"/>
</dbReference>
<keyword evidence="8 9" id="KW-0961">Cell wall biogenesis/degradation</keyword>
<keyword evidence="3" id="KW-0328">Glycosyltransferase</keyword>
<evidence type="ECO:0000256" key="3">
    <source>
        <dbReference type="ARBA" id="ARBA00022676"/>
    </source>
</evidence>
<dbReference type="InterPro" id="IPR005490">
    <property type="entry name" value="LD_TPept_cat_dom"/>
</dbReference>
<dbReference type="Gene3D" id="2.40.440.10">
    <property type="entry name" value="L,D-transpeptidase catalytic domain-like"/>
    <property type="match status" value="1"/>
</dbReference>
<comment type="caution">
    <text evidence="12">The sequence shown here is derived from an EMBL/GenBank/DDBJ whole genome shotgun (WGS) entry which is preliminary data.</text>
</comment>
<keyword evidence="6 9" id="KW-0133">Cell shape</keyword>
<dbReference type="PANTHER" id="PTHR30582">
    <property type="entry name" value="L,D-TRANSPEPTIDASE"/>
    <property type="match status" value="1"/>
</dbReference>
<evidence type="ECO:0000256" key="5">
    <source>
        <dbReference type="ARBA" id="ARBA00022801"/>
    </source>
</evidence>
<evidence type="ECO:0000256" key="9">
    <source>
        <dbReference type="PROSITE-ProRule" id="PRU01373"/>
    </source>
</evidence>
<keyword evidence="7 9" id="KW-0573">Peptidoglycan synthesis</keyword>
<feature type="chain" id="PRO_5047490693" evidence="10">
    <location>
        <begin position="24"/>
        <end position="208"/>
    </location>
</feature>
<keyword evidence="4" id="KW-0808">Transferase</keyword>
<accession>A0ABT3G5N9</accession>
<evidence type="ECO:0000256" key="7">
    <source>
        <dbReference type="ARBA" id="ARBA00022984"/>
    </source>
</evidence>
<feature type="signal peptide" evidence="10">
    <location>
        <begin position="1"/>
        <end position="23"/>
    </location>
</feature>
<dbReference type="RefSeq" id="WP_264514697.1">
    <property type="nucleotide sequence ID" value="NZ_JAPDDR010000008.1"/>
</dbReference>
<dbReference type="EMBL" id="JAPDDR010000008">
    <property type="protein sequence ID" value="MCW1915158.1"/>
    <property type="molecule type" value="Genomic_DNA"/>
</dbReference>
<protein>
    <submittedName>
        <fullName evidence="12">L,D-transpeptidase</fullName>
    </submittedName>
</protein>
<evidence type="ECO:0000256" key="1">
    <source>
        <dbReference type="ARBA" id="ARBA00004752"/>
    </source>
</evidence>
<comment type="similarity">
    <text evidence="2">Belongs to the YkuD family.</text>
</comment>
<dbReference type="Proteomes" id="UP001165653">
    <property type="component" value="Unassembled WGS sequence"/>
</dbReference>
<name>A0ABT3G5N9_9BACT</name>
<reference evidence="12" key="1">
    <citation type="submission" date="2022-10" db="EMBL/GenBank/DDBJ databases">
        <title>Luteolibacter sp. GHJ8, whole genome shotgun sequencing project.</title>
        <authorList>
            <person name="Zhao G."/>
            <person name="Shen L."/>
        </authorList>
    </citation>
    <scope>NUCLEOTIDE SEQUENCE</scope>
    <source>
        <strain evidence="12">GHJ8</strain>
    </source>
</reference>
<evidence type="ECO:0000256" key="10">
    <source>
        <dbReference type="SAM" id="SignalP"/>
    </source>
</evidence>
<keyword evidence="5" id="KW-0378">Hydrolase</keyword>
<evidence type="ECO:0000256" key="6">
    <source>
        <dbReference type="ARBA" id="ARBA00022960"/>
    </source>
</evidence>
<dbReference type="InterPro" id="IPR038063">
    <property type="entry name" value="Transpep_catalytic_dom"/>
</dbReference>
<dbReference type="InterPro" id="IPR050979">
    <property type="entry name" value="LD-transpeptidase"/>
</dbReference>
<evidence type="ECO:0000256" key="8">
    <source>
        <dbReference type="ARBA" id="ARBA00023316"/>
    </source>
</evidence>
<comment type="pathway">
    <text evidence="1 9">Cell wall biogenesis; peptidoglycan biosynthesis.</text>
</comment>
<organism evidence="12 13">
    <name type="scientific">Luteolibacter rhizosphaerae</name>
    <dbReference type="NCBI Taxonomy" id="2989719"/>
    <lineage>
        <taxon>Bacteria</taxon>
        <taxon>Pseudomonadati</taxon>
        <taxon>Verrucomicrobiota</taxon>
        <taxon>Verrucomicrobiia</taxon>
        <taxon>Verrucomicrobiales</taxon>
        <taxon>Verrucomicrobiaceae</taxon>
        <taxon>Luteolibacter</taxon>
    </lineage>
</organism>
<sequence>MIQRILRYAVAASLLLPASLSLTSCGSSKDTRSQMVVSVNDQRMLLVRDGKPVKQYVVSTSKFGIGSKNGSNYTPLGQMEVARKIGGGYPAGAVFKSRRPTGEVIQPNAPGRDPIVGRIMWLHGKEAQNSNTFKRCVYIHGTPEEWRLGTPASYGCVRMSMKDVVDLYDRIGEGAEVRIMRGSLLETWAGQEYARKHSPQLLEGYAQL</sequence>
<dbReference type="CDD" id="cd16913">
    <property type="entry name" value="YkuD_like"/>
    <property type="match status" value="1"/>
</dbReference>
<gene>
    <name evidence="12" type="ORF">OJ996_16345</name>
</gene>
<feature type="active site" description="Nucleophile" evidence="9">
    <location>
        <position position="156"/>
    </location>
</feature>
<evidence type="ECO:0000256" key="4">
    <source>
        <dbReference type="ARBA" id="ARBA00022679"/>
    </source>
</evidence>
<feature type="active site" description="Proton donor/acceptor" evidence="9">
    <location>
        <position position="140"/>
    </location>
</feature>
<dbReference type="Pfam" id="PF03734">
    <property type="entry name" value="YkuD"/>
    <property type="match status" value="1"/>
</dbReference>
<feature type="domain" description="L,D-TPase catalytic" evidence="11">
    <location>
        <begin position="33"/>
        <end position="180"/>
    </location>
</feature>
<keyword evidence="10" id="KW-0732">Signal</keyword>
<dbReference type="PROSITE" id="PS52029">
    <property type="entry name" value="LD_TPASE"/>
    <property type="match status" value="1"/>
</dbReference>
<evidence type="ECO:0000313" key="12">
    <source>
        <dbReference type="EMBL" id="MCW1915158.1"/>
    </source>
</evidence>
<proteinExistence type="inferred from homology"/>
<evidence type="ECO:0000259" key="11">
    <source>
        <dbReference type="PROSITE" id="PS52029"/>
    </source>
</evidence>
<evidence type="ECO:0000256" key="2">
    <source>
        <dbReference type="ARBA" id="ARBA00005992"/>
    </source>
</evidence>
<dbReference type="PROSITE" id="PS51257">
    <property type="entry name" value="PROKAR_LIPOPROTEIN"/>
    <property type="match status" value="1"/>
</dbReference>
<keyword evidence="13" id="KW-1185">Reference proteome</keyword>